<dbReference type="GO" id="GO:0050446">
    <property type="term" value="F:azobenzene reductase (NADP+) activity"/>
    <property type="evidence" value="ECO:0007669"/>
    <property type="project" value="UniProtKB-EC"/>
</dbReference>
<dbReference type="PANTHER" id="PTHR30543:SF21">
    <property type="entry name" value="NAD(P)H-DEPENDENT FMN REDUCTASE LOT6"/>
    <property type="match status" value="1"/>
</dbReference>
<dbReference type="InterPro" id="IPR050712">
    <property type="entry name" value="NAD(P)H-dep_reductase"/>
</dbReference>
<dbReference type="InterPro" id="IPR005025">
    <property type="entry name" value="FMN_Rdtase-like_dom"/>
</dbReference>
<keyword evidence="3" id="KW-1185">Reference proteome</keyword>
<reference evidence="2 3" key="1">
    <citation type="submission" date="2016-07" db="EMBL/GenBank/DDBJ databases">
        <title>Draft Genome Sequence of Methylobrevis pamukkalensis PK2.</title>
        <authorList>
            <person name="Vasilenko O.V."/>
            <person name="Doronina N.V."/>
            <person name="Shmareva M.N."/>
            <person name="Tarlachkov S.V."/>
            <person name="Mustakhimov I."/>
            <person name="Trotsenko Y.A."/>
        </authorList>
    </citation>
    <scope>NUCLEOTIDE SEQUENCE [LARGE SCALE GENOMIC DNA]</scope>
    <source>
        <strain evidence="2 3">PK2</strain>
    </source>
</reference>
<dbReference type="EMBL" id="MCRJ01000024">
    <property type="protein sequence ID" value="ODN71303.1"/>
    <property type="molecule type" value="Genomic_DNA"/>
</dbReference>
<dbReference type="GO" id="GO:0005829">
    <property type="term" value="C:cytosol"/>
    <property type="evidence" value="ECO:0007669"/>
    <property type="project" value="TreeGrafter"/>
</dbReference>
<comment type="caution">
    <text evidence="2">The sequence shown here is derived from an EMBL/GenBank/DDBJ whole genome shotgun (WGS) entry which is preliminary data.</text>
</comment>
<evidence type="ECO:0000259" key="1">
    <source>
        <dbReference type="Pfam" id="PF03358"/>
    </source>
</evidence>
<dbReference type="GO" id="GO:0010181">
    <property type="term" value="F:FMN binding"/>
    <property type="evidence" value="ECO:0007669"/>
    <property type="project" value="TreeGrafter"/>
</dbReference>
<dbReference type="RefSeq" id="WP_069306283.1">
    <property type="nucleotide sequence ID" value="NZ_MCRJ01000024.1"/>
</dbReference>
<organism evidence="2 3">
    <name type="scientific">Methylobrevis pamukkalensis</name>
    <dbReference type="NCBI Taxonomy" id="1439726"/>
    <lineage>
        <taxon>Bacteria</taxon>
        <taxon>Pseudomonadati</taxon>
        <taxon>Pseudomonadota</taxon>
        <taxon>Alphaproteobacteria</taxon>
        <taxon>Hyphomicrobiales</taxon>
        <taxon>Pleomorphomonadaceae</taxon>
        <taxon>Methylobrevis</taxon>
    </lineage>
</organism>
<dbReference type="PATRIC" id="fig|1439726.3.peg.1407"/>
<dbReference type="Proteomes" id="UP000094622">
    <property type="component" value="Unassembled WGS sequence"/>
</dbReference>
<dbReference type="AlphaFoldDB" id="A0A1E3H4Q0"/>
<feature type="domain" description="NADPH-dependent FMN reductase-like" evidence="1">
    <location>
        <begin position="6"/>
        <end position="160"/>
    </location>
</feature>
<keyword evidence="2" id="KW-0560">Oxidoreductase</keyword>
<dbReference type="InterPro" id="IPR029039">
    <property type="entry name" value="Flavoprotein-like_sf"/>
</dbReference>
<dbReference type="SUPFAM" id="SSF52218">
    <property type="entry name" value="Flavoproteins"/>
    <property type="match status" value="1"/>
</dbReference>
<dbReference type="PANTHER" id="PTHR30543">
    <property type="entry name" value="CHROMATE REDUCTASE"/>
    <property type="match status" value="1"/>
</dbReference>
<dbReference type="EC" id="1.7.1.6" evidence="2"/>
<protein>
    <submittedName>
        <fullName evidence="2">NADPH azoreductase</fullName>
        <ecNumber evidence="2">1.7.1.6</ecNumber>
    </submittedName>
</protein>
<accession>A0A1E3H4Q0</accession>
<evidence type="ECO:0000313" key="3">
    <source>
        <dbReference type="Proteomes" id="UP000094622"/>
    </source>
</evidence>
<name>A0A1E3H4Q0_9HYPH</name>
<evidence type="ECO:0000313" key="2">
    <source>
        <dbReference type="EMBL" id="ODN71303.1"/>
    </source>
</evidence>
<dbReference type="Pfam" id="PF03358">
    <property type="entry name" value="FMN_red"/>
    <property type="match status" value="1"/>
</dbReference>
<dbReference type="OrthoDB" id="9812295at2"/>
<proteinExistence type="predicted"/>
<sequence>MPRPAPRILVLPGSNRTGSFNAQLAALAAKRFAMRDIEVTRISLTDYPLPIYDGDLEGESGVPEPAKRLAGLFAAHSGIFLTSPEYNSSVTPLLKNTIDWISRVRPAPGEPSAFRKRVFAVGAASPGAFGGMRSLMTLRQVLEIGIGATVIPEQVVVPGAATAFDDKGELTSERTSASLDTVVGRLVDEAARWA</sequence>
<dbReference type="Gene3D" id="3.40.50.360">
    <property type="match status" value="1"/>
</dbReference>
<gene>
    <name evidence="2" type="primary">azr_2</name>
    <name evidence="2" type="ORF">A6302_01339</name>
</gene>